<evidence type="ECO:0000313" key="1">
    <source>
        <dbReference type="EMBL" id="MBD2700195.1"/>
    </source>
</evidence>
<evidence type="ECO:0008006" key="3">
    <source>
        <dbReference type="Google" id="ProtNLM"/>
    </source>
</evidence>
<protein>
    <recommendedName>
        <fullName evidence="3">DUF1579 domain-containing protein</fullName>
    </recommendedName>
</protein>
<organism evidence="1 2">
    <name type="scientific">Spirosoma profusum</name>
    <dbReference type="NCBI Taxonomy" id="2771354"/>
    <lineage>
        <taxon>Bacteria</taxon>
        <taxon>Pseudomonadati</taxon>
        <taxon>Bacteroidota</taxon>
        <taxon>Cytophagia</taxon>
        <taxon>Cytophagales</taxon>
        <taxon>Cytophagaceae</taxon>
        <taxon>Spirosoma</taxon>
    </lineage>
</organism>
<comment type="caution">
    <text evidence="1">The sequence shown here is derived from an EMBL/GenBank/DDBJ whole genome shotgun (WGS) entry which is preliminary data.</text>
</comment>
<proteinExistence type="predicted"/>
<sequence>MKTLEPLIGKWKLTGDDLAGEVTFEWMEGGFFMIQRFDLVQAGRHEKGIEYTGFDEETQTLRSRLMQTNGSNFTYTYQIEGNEFWYWFGYKGSDNYSKSTFSADGNSYSGRWQWSLENGEAGGYSYVATRIE</sequence>
<dbReference type="Proteomes" id="UP000598820">
    <property type="component" value="Unassembled WGS sequence"/>
</dbReference>
<accession>A0A926XUV4</accession>
<gene>
    <name evidence="1" type="ORF">IC229_06085</name>
</gene>
<dbReference type="RefSeq" id="WP_190886043.1">
    <property type="nucleotide sequence ID" value="NZ_JACWZY010000003.1"/>
</dbReference>
<evidence type="ECO:0000313" key="2">
    <source>
        <dbReference type="Proteomes" id="UP000598820"/>
    </source>
</evidence>
<dbReference type="AlphaFoldDB" id="A0A926XUV4"/>
<reference evidence="1" key="1">
    <citation type="submission" date="2020-09" db="EMBL/GenBank/DDBJ databases">
        <authorList>
            <person name="Kim M.K."/>
        </authorList>
    </citation>
    <scope>NUCLEOTIDE SEQUENCE</scope>
    <source>
        <strain evidence="1">BT702</strain>
    </source>
</reference>
<name>A0A926XUV4_9BACT</name>
<dbReference type="EMBL" id="JACWZY010000003">
    <property type="protein sequence ID" value="MBD2700195.1"/>
    <property type="molecule type" value="Genomic_DNA"/>
</dbReference>
<keyword evidence="2" id="KW-1185">Reference proteome</keyword>